<dbReference type="Proteomes" id="UP000616769">
    <property type="component" value="Unassembled WGS sequence"/>
</dbReference>
<evidence type="ECO:0000256" key="3">
    <source>
        <dbReference type="ARBA" id="ARBA00022989"/>
    </source>
</evidence>
<dbReference type="InterPro" id="IPR050578">
    <property type="entry name" value="MARVEL-CKLF_proteins"/>
</dbReference>
<keyword evidence="2 5" id="KW-0812">Transmembrane</keyword>
<dbReference type="InterPro" id="IPR008253">
    <property type="entry name" value="Marvel"/>
</dbReference>
<dbReference type="EMBL" id="JXLN01000003">
    <property type="protein sequence ID" value="KPL94031.1"/>
    <property type="molecule type" value="Genomic_DNA"/>
</dbReference>
<sequence length="177" mass="20110">MPSNLIGSLSSYIVINRQYIRSPLGLLKYTECLIGFISFICIWIACRRNYDPYSQTNDGFVGGDLETFALLIFSQTFTTTLMLGIVYSFSIITSTIIPKTIFEFVFNLIVSIQLFIISLLMFIIVIDRNKNLSDDFFVNGNPNEPGFAYKITSSIFGFMNSILYSIDAYVSYQSYIS</sequence>
<evidence type="ECO:0000256" key="5">
    <source>
        <dbReference type="PROSITE-ProRule" id="PRU00581"/>
    </source>
</evidence>
<comment type="caution">
    <text evidence="6">The sequence shown here is derived from an EMBL/GenBank/DDBJ whole genome shotgun (WGS) entry which is preliminary data.</text>
</comment>
<dbReference type="VEuPathDB" id="VectorBase:SSCA009723"/>
<protein>
    <submittedName>
        <fullName evidence="6">Uncharacterized protein</fullName>
    </submittedName>
</protein>
<evidence type="ECO:0000256" key="2">
    <source>
        <dbReference type="ARBA" id="ARBA00022692"/>
    </source>
</evidence>
<proteinExistence type="predicted"/>
<evidence type="ECO:0000313" key="7">
    <source>
        <dbReference type="Proteomes" id="UP000616769"/>
    </source>
</evidence>
<dbReference type="GO" id="GO:0016020">
    <property type="term" value="C:membrane"/>
    <property type="evidence" value="ECO:0007669"/>
    <property type="project" value="UniProtKB-SubCell"/>
</dbReference>
<evidence type="ECO:0000256" key="1">
    <source>
        <dbReference type="ARBA" id="ARBA00004141"/>
    </source>
</evidence>
<gene>
    <name evidence="6" type="ORF">QR98_0000940</name>
</gene>
<dbReference type="OrthoDB" id="6481667at2759"/>
<dbReference type="PROSITE" id="PS51225">
    <property type="entry name" value="MARVEL"/>
    <property type="match status" value="1"/>
</dbReference>
<dbReference type="AlphaFoldDB" id="A0A131ZTR8"/>
<keyword evidence="3" id="KW-1133">Transmembrane helix</keyword>
<evidence type="ECO:0000256" key="4">
    <source>
        <dbReference type="ARBA" id="ARBA00023136"/>
    </source>
</evidence>
<keyword evidence="4 5" id="KW-0472">Membrane</keyword>
<accession>A0A131ZTR8</accession>
<comment type="subcellular location">
    <subcellularLocation>
        <location evidence="1">Membrane</location>
        <topology evidence="1">Multi-pass membrane protein</topology>
    </subcellularLocation>
</comment>
<name>A0A131ZTR8_SARSC</name>
<dbReference type="PANTHER" id="PTHR22776">
    <property type="entry name" value="MARVEL-CONTAINING POTENTIAL LIPID RAFT-ASSOCIATED PROTEIN"/>
    <property type="match status" value="1"/>
</dbReference>
<organism evidence="6 7">
    <name type="scientific">Sarcoptes scabiei</name>
    <name type="common">Itch mite</name>
    <name type="synonym">Acarus scabiei</name>
    <dbReference type="NCBI Taxonomy" id="52283"/>
    <lineage>
        <taxon>Eukaryota</taxon>
        <taxon>Metazoa</taxon>
        <taxon>Ecdysozoa</taxon>
        <taxon>Arthropoda</taxon>
        <taxon>Chelicerata</taxon>
        <taxon>Arachnida</taxon>
        <taxon>Acari</taxon>
        <taxon>Acariformes</taxon>
        <taxon>Sarcoptiformes</taxon>
        <taxon>Astigmata</taxon>
        <taxon>Psoroptidia</taxon>
        <taxon>Sarcoptoidea</taxon>
        <taxon>Sarcoptidae</taxon>
        <taxon>Sarcoptinae</taxon>
        <taxon>Sarcoptes</taxon>
    </lineage>
</organism>
<dbReference type="PANTHER" id="PTHR22776:SF49">
    <property type="entry name" value="MARVEL DOMAIN-CONTAINING PROTEIN"/>
    <property type="match status" value="1"/>
</dbReference>
<reference evidence="6 7" key="1">
    <citation type="journal article" date="2015" name="Parasit. Vectors">
        <title>Draft genome of the scabies mite.</title>
        <authorList>
            <person name="Rider S.D.Jr."/>
            <person name="Morgan M.S."/>
            <person name="Arlian L.G."/>
        </authorList>
    </citation>
    <scope>NUCLEOTIDE SEQUENCE [LARGE SCALE GENOMIC DNA]</scope>
    <source>
        <strain evidence="6">Arlian Lab</strain>
    </source>
</reference>
<evidence type="ECO:0000313" key="6">
    <source>
        <dbReference type="EMBL" id="KPL94031.1"/>
    </source>
</evidence>